<feature type="region of interest" description="Disordered" evidence="1">
    <location>
        <begin position="1"/>
        <end position="139"/>
    </location>
</feature>
<feature type="region of interest" description="Disordered" evidence="1">
    <location>
        <begin position="782"/>
        <end position="884"/>
    </location>
</feature>
<feature type="compositionally biased region" description="Polar residues" evidence="1">
    <location>
        <begin position="850"/>
        <end position="871"/>
    </location>
</feature>
<dbReference type="EMBL" id="GFDF01006196">
    <property type="protein sequence ID" value="JAV07888.1"/>
    <property type="molecule type" value="Transcribed_RNA"/>
</dbReference>
<feature type="compositionally biased region" description="Polar residues" evidence="1">
    <location>
        <begin position="269"/>
        <end position="283"/>
    </location>
</feature>
<reference evidence="2" key="1">
    <citation type="submission" date="2016-12" db="EMBL/GenBank/DDBJ databases">
        <title>An insight into the sialome and mialome of the sand fly, Nyssomyia neivai.</title>
        <authorList>
            <person name="Sebastian V."/>
            <person name="Goulart T.M."/>
            <person name="Oliveira W."/>
            <person name="Calvo E."/>
            <person name="Oliveira L.F."/>
            <person name="Pinto M.C."/>
            <person name="Rosselino A.M."/>
            <person name="Ribeiro J.M."/>
        </authorList>
    </citation>
    <scope>NUCLEOTIDE SEQUENCE</scope>
</reference>
<sequence>MGKRGTKKKTKWHSLPMEDTSGAAAETKGIHREQTTAEKPFNVWRLPPTKSSSISSQNSNQSTDNPQSNEITSTSHHNGHHYEHPRVSGHRRRNYQQNSYHGRHFGRKSSPNYRSTHSGQNANSRDNSKPAFNEDEYTRITTPRQDVLFKKGYLSRPKKFTPFGASVDQATTPSSSGSGAVSVTSMDDSATPSTQSISPEHCHSASDDGEYPFMYPGFFDQNGVLYVNPYTSFDPYGNAPMVMMPYPVNNLNSMDMYNTPVTPYDASCSSVNSQITSPGTASPHNEESSPETPPIIEEDIEEEKVNVPTLNPNSTNFYPQTLPPFYPPPIYYAPYILSPPMVPIYDDGVEYAEPPVEECENVDDIKEEIHETSIDAETEAQVVKDVEENVANELSPSCSEKQQTEAQMNNVIPNGDVNVALKSTLNVEVQEFHPRNYSRNEEVSPKSDTDGTRENSKKTTKKDTSKKKQPYSQIITNRKLLQEATKSIQAQNIDLSKENPLAAITVTSSETKWQMVARGKKGRPVAIDAGDESDGENVGELERNEVPVTEVSLQESTTTTVKAMKKPVKPKKKPGSKKVKKQKQIGSGFEVIEPDFGRIVLNKKTEIVSEEDSEVDGATVVEDNVIDVCDDAECRKLEAELQHIESILNLDVCPEVVDVNGHTGTESDDDIEVPNVKPDVEAVEEVIQVPEDVEEDDESVSELSEEITEIDIGEHVTAQKFDDEAPAKVEESNKVDEDEKKISLFEAVTMWLDEQQKTNSSEDLFRLPDNLHVLQRLYESAAPDVVTDDDAETETEDEDVDNVSPEPLKNQISVSEDDTDSDYQSDGQGNKRPSYTNIQSPDPPKAEELTTGSPTKLTSVNSLNHSSSNATLEAKTSPISCILM</sequence>
<feature type="compositionally biased region" description="Acidic residues" evidence="1">
    <location>
        <begin position="786"/>
        <end position="801"/>
    </location>
</feature>
<dbReference type="GO" id="GO:0016301">
    <property type="term" value="F:kinase activity"/>
    <property type="evidence" value="ECO:0007669"/>
    <property type="project" value="UniProtKB-KW"/>
</dbReference>
<protein>
    <submittedName>
        <fullName evidence="2">Putative serine/threonine-protein kinase</fullName>
    </submittedName>
</protein>
<feature type="region of interest" description="Disordered" evidence="1">
    <location>
        <begin position="431"/>
        <end position="475"/>
    </location>
</feature>
<keyword evidence="2" id="KW-0808">Transferase</keyword>
<feature type="compositionally biased region" description="Basic residues" evidence="1">
    <location>
        <begin position="1"/>
        <end position="12"/>
    </location>
</feature>
<feature type="compositionally biased region" description="Polar residues" evidence="1">
    <location>
        <begin position="824"/>
        <end position="840"/>
    </location>
</feature>
<feature type="compositionally biased region" description="Polar residues" evidence="1">
    <location>
        <begin position="109"/>
        <end position="125"/>
    </location>
</feature>
<proteinExistence type="predicted"/>
<organism evidence="2">
    <name type="scientific">Nyssomyia neivai</name>
    <dbReference type="NCBI Taxonomy" id="330878"/>
    <lineage>
        <taxon>Eukaryota</taxon>
        <taxon>Metazoa</taxon>
        <taxon>Ecdysozoa</taxon>
        <taxon>Arthropoda</taxon>
        <taxon>Hexapoda</taxon>
        <taxon>Insecta</taxon>
        <taxon>Pterygota</taxon>
        <taxon>Neoptera</taxon>
        <taxon>Endopterygota</taxon>
        <taxon>Diptera</taxon>
        <taxon>Nematocera</taxon>
        <taxon>Psychodoidea</taxon>
        <taxon>Psychodidae</taxon>
        <taxon>Nyssomyia</taxon>
    </lineage>
</organism>
<feature type="compositionally biased region" description="Basic and acidic residues" evidence="1">
    <location>
        <begin position="431"/>
        <end position="463"/>
    </location>
</feature>
<feature type="compositionally biased region" description="Polar residues" evidence="1">
    <location>
        <begin position="186"/>
        <end position="198"/>
    </location>
</feature>
<feature type="compositionally biased region" description="Low complexity" evidence="1">
    <location>
        <begin position="51"/>
        <end position="69"/>
    </location>
</feature>
<feature type="region of interest" description="Disordered" evidence="1">
    <location>
        <begin position="269"/>
        <end position="293"/>
    </location>
</feature>
<feature type="region of interest" description="Disordered" evidence="1">
    <location>
        <begin position="162"/>
        <end position="205"/>
    </location>
</feature>
<name>A0A1L8DN45_9DIPT</name>
<evidence type="ECO:0000256" key="1">
    <source>
        <dbReference type="SAM" id="MobiDB-lite"/>
    </source>
</evidence>
<dbReference type="AlphaFoldDB" id="A0A1L8DN45"/>
<keyword evidence="2" id="KW-0418">Kinase</keyword>
<accession>A0A1L8DN45</accession>
<evidence type="ECO:0000313" key="2">
    <source>
        <dbReference type="EMBL" id="JAV07888.1"/>
    </source>
</evidence>
<feature type="compositionally biased region" description="Low complexity" evidence="1">
    <location>
        <begin position="170"/>
        <end position="185"/>
    </location>
</feature>